<dbReference type="Gene3D" id="3.90.320.10">
    <property type="match status" value="1"/>
</dbReference>
<name>D5V5U5_ARCNC</name>
<dbReference type="SUPFAM" id="SSF52980">
    <property type="entry name" value="Restriction endonuclease-like"/>
    <property type="match status" value="1"/>
</dbReference>
<dbReference type="EMBL" id="CP001999">
    <property type="protein sequence ID" value="ADG92131.1"/>
    <property type="molecule type" value="Genomic_DNA"/>
</dbReference>
<dbReference type="InterPro" id="IPR038726">
    <property type="entry name" value="PDDEXK_AddAB-type"/>
</dbReference>
<dbReference type="InterPro" id="IPR011604">
    <property type="entry name" value="PDDEXK-like_dom_sf"/>
</dbReference>
<feature type="domain" description="PD-(D/E)XK endonuclease-like" evidence="1">
    <location>
        <begin position="548"/>
        <end position="785"/>
    </location>
</feature>
<sequence>MLQTSKILIVFPTSRAIRESIKRRSNENLLLPSYLTIDEFLKKSISIKNKKYIDEEQRFLYLKNASDIKNLSKLGISNNFTSFLKQSDYLFRFFGELAAEKVSIDSIDEVDTYEYYKEHISILKKIYNNYVTILDTNNVVDKINLPNNYEINQNFLNRYESIEIYFEGYFTNFELEIIFEISKYTKIIVNLFSNKYNQKSIQSFINFGFELEEGYEYKIDLTNKSIIEKHKEVSNLENTKAVAFTSRINQIAFIKESITNAVKSGIKAENIALIVPDEKFVEILEQFDDEQYFNYAMGKSINNSKLYKVINSIYSYLNENERKTKESIEFYKINTEMIDSIKKIWNKKLDKNNFDILIEYLKSIEHNKELTEKFDELTYKLDHLFFNTSQNILFKEAVKILIQKIQKITLDDINSGLITVMGLLETRAVEFEAVIICDFNENYIPKSSIKDKFLSSIIKKRVKLPTQKDRENLQKYYYYRLMNKAKNLYISYTQNETMQVSRFADELFKDEINPSTKDKQYKQILYKNKSIEHFNETIEYEIDLSKQEWSATSLKKYLECKRKYYLEYICKIKEHNISLKPKGFELGSMVHKTLESAYKSFQVQNINYELIKSLFEKQMNENPFLLLDKEIFLRKLNIFVEFENKRFEDKNLSVLEIEKDFKFDYNGIVLKGSIDRIDKQDDKYLLIDYKTSASLKIDSIKTYENSVDFQLEFYYLACLELFGYDKIKAYYYDLNNSKLLEEVVLLEKLELLKNIFIELKTKKVNFEKCEKTSTCQYCEFKTICDR</sequence>
<evidence type="ECO:0000313" key="2">
    <source>
        <dbReference type="EMBL" id="ADG92131.1"/>
    </source>
</evidence>
<dbReference type="Proteomes" id="UP000000939">
    <property type="component" value="Chromosome"/>
</dbReference>
<dbReference type="InterPro" id="IPR011335">
    <property type="entry name" value="Restrct_endonuc-II-like"/>
</dbReference>
<dbReference type="Pfam" id="PF12705">
    <property type="entry name" value="PDDEXK_1"/>
    <property type="match status" value="1"/>
</dbReference>
<dbReference type="eggNOG" id="COG0210">
    <property type="taxonomic scope" value="Bacteria"/>
</dbReference>
<proteinExistence type="predicted"/>
<dbReference type="InterPro" id="IPR027417">
    <property type="entry name" value="P-loop_NTPase"/>
</dbReference>
<dbReference type="OrthoDB" id="9766257at2"/>
<reference evidence="2 3" key="1">
    <citation type="journal article" date="2010" name="Stand. Genomic Sci.">
        <title>Complete genome sequence of Arcobacter nitrofigilis type strain (CI).</title>
        <authorList>
            <person name="Pati A."/>
            <person name="Gronow S."/>
            <person name="Lapidus A."/>
            <person name="Copeland A."/>
            <person name="Glavina Del Rio T."/>
            <person name="Nolan M."/>
            <person name="Lucas S."/>
            <person name="Tice H."/>
            <person name="Cheng J.F."/>
            <person name="Han C."/>
            <person name="Chertkov O."/>
            <person name="Bruce D."/>
            <person name="Tapia R."/>
            <person name="Goodwin L."/>
            <person name="Pitluck S."/>
            <person name="Liolios K."/>
            <person name="Ivanova N."/>
            <person name="Mavromatis K."/>
            <person name="Chen A."/>
            <person name="Palaniappan K."/>
            <person name="Land M."/>
            <person name="Hauser L."/>
            <person name="Chang Y.J."/>
            <person name="Jeffries C.D."/>
            <person name="Detter J.C."/>
            <person name="Rohde M."/>
            <person name="Goker M."/>
            <person name="Bristow J."/>
            <person name="Eisen J.A."/>
            <person name="Markowitz V."/>
            <person name="Hugenholtz P."/>
            <person name="Klenk H.P."/>
            <person name="Kyrpides N.C."/>
        </authorList>
    </citation>
    <scope>NUCLEOTIDE SEQUENCE [LARGE SCALE GENOMIC DNA]</scope>
    <source>
        <strain evidence="3">ATCC 33309 / DSM 7299 / CCUG 15893 / LMG 7604 / NCTC 12251 / CI</strain>
    </source>
</reference>
<dbReference type="STRING" id="572480.Arnit_0466"/>
<evidence type="ECO:0000313" key="3">
    <source>
        <dbReference type="Proteomes" id="UP000000939"/>
    </source>
</evidence>
<dbReference type="SUPFAM" id="SSF52540">
    <property type="entry name" value="P-loop containing nucleoside triphosphate hydrolases"/>
    <property type="match status" value="1"/>
</dbReference>
<gene>
    <name evidence="2" type="ordered locus">Arnit_0466</name>
</gene>
<evidence type="ECO:0000259" key="1">
    <source>
        <dbReference type="Pfam" id="PF12705"/>
    </source>
</evidence>
<accession>D5V5U5</accession>
<organism evidence="2 3">
    <name type="scientific">Arcobacter nitrofigilis (strain ATCC 33309 / DSM 7299 / CCUG 15893 / LMG 7604 / NCTC 12251 / CI)</name>
    <name type="common">Campylobacter nitrofigilis</name>
    <dbReference type="NCBI Taxonomy" id="572480"/>
    <lineage>
        <taxon>Bacteria</taxon>
        <taxon>Pseudomonadati</taxon>
        <taxon>Campylobacterota</taxon>
        <taxon>Epsilonproteobacteria</taxon>
        <taxon>Campylobacterales</taxon>
        <taxon>Arcobacteraceae</taxon>
        <taxon>Arcobacter</taxon>
    </lineage>
</organism>
<dbReference type="KEGG" id="ant:Arnit_0466"/>
<keyword evidence="3" id="KW-1185">Reference proteome</keyword>
<dbReference type="AlphaFoldDB" id="D5V5U5"/>
<protein>
    <recommendedName>
        <fullName evidence="1">PD-(D/E)XK endonuclease-like domain-containing protein</fullName>
    </recommendedName>
</protein>
<dbReference type="HOGENOM" id="CLU_020071_0_0_7"/>
<dbReference type="eggNOG" id="COG2887">
    <property type="taxonomic scope" value="Bacteria"/>
</dbReference>
<dbReference type="RefSeq" id="WP_013134276.1">
    <property type="nucleotide sequence ID" value="NC_014166.1"/>
</dbReference>